<evidence type="ECO:0000256" key="13">
    <source>
        <dbReference type="ARBA" id="ARBA00023136"/>
    </source>
</evidence>
<dbReference type="PROSITE" id="PS50846">
    <property type="entry name" value="HMA_2"/>
    <property type="match status" value="1"/>
</dbReference>
<dbReference type="NCBIfam" id="TIGR01525">
    <property type="entry name" value="ATPase-IB_hvy"/>
    <property type="match status" value="1"/>
</dbReference>
<dbReference type="GO" id="GO:0005886">
    <property type="term" value="C:plasma membrane"/>
    <property type="evidence" value="ECO:0007669"/>
    <property type="project" value="UniProtKB-SubCell"/>
</dbReference>
<keyword evidence="4 15" id="KW-0812">Transmembrane</keyword>
<dbReference type="InterPro" id="IPR044492">
    <property type="entry name" value="P_typ_ATPase_HD_dom"/>
</dbReference>
<dbReference type="InterPro" id="IPR023214">
    <property type="entry name" value="HAD_sf"/>
</dbReference>
<evidence type="ECO:0000256" key="8">
    <source>
        <dbReference type="ARBA" id="ARBA00022840"/>
    </source>
</evidence>
<dbReference type="SFLD" id="SFLDS00003">
    <property type="entry name" value="Haloacid_Dehalogenase"/>
    <property type="match status" value="1"/>
</dbReference>
<feature type="domain" description="HMA" evidence="16">
    <location>
        <begin position="2"/>
        <end position="68"/>
    </location>
</feature>
<dbReference type="Gene3D" id="3.40.1110.10">
    <property type="entry name" value="Calcium-transporting ATPase, cytoplasmic domain N"/>
    <property type="match status" value="1"/>
</dbReference>
<dbReference type="InterPro" id="IPR027256">
    <property type="entry name" value="P-typ_ATPase_IB"/>
</dbReference>
<dbReference type="Proteomes" id="UP000254082">
    <property type="component" value="Unassembled WGS sequence"/>
</dbReference>
<dbReference type="GO" id="GO:0005524">
    <property type="term" value="F:ATP binding"/>
    <property type="evidence" value="ECO:0007669"/>
    <property type="project" value="UniProtKB-UniRule"/>
</dbReference>
<dbReference type="InterPro" id="IPR001757">
    <property type="entry name" value="P_typ_ATPase"/>
</dbReference>
<keyword evidence="12" id="KW-0406">Ion transport</keyword>
<dbReference type="FunFam" id="2.70.150.10:FF:000002">
    <property type="entry name" value="Copper-transporting ATPase 1, putative"/>
    <property type="match status" value="1"/>
</dbReference>
<dbReference type="InterPro" id="IPR023298">
    <property type="entry name" value="ATPase_P-typ_TM_dom_sf"/>
</dbReference>
<dbReference type="Gene3D" id="3.30.70.100">
    <property type="match status" value="1"/>
</dbReference>
<dbReference type="SUPFAM" id="SSF56784">
    <property type="entry name" value="HAD-like"/>
    <property type="match status" value="1"/>
</dbReference>
<dbReference type="PRINTS" id="PR00119">
    <property type="entry name" value="CATATPASE"/>
</dbReference>
<dbReference type="NCBIfam" id="TIGR01494">
    <property type="entry name" value="ATPase_P-type"/>
    <property type="match status" value="1"/>
</dbReference>
<evidence type="ECO:0000256" key="7">
    <source>
        <dbReference type="ARBA" id="ARBA00022796"/>
    </source>
</evidence>
<dbReference type="GO" id="GO:0140581">
    <property type="term" value="F:P-type monovalent copper transporter activity"/>
    <property type="evidence" value="ECO:0007669"/>
    <property type="project" value="UniProtKB-EC"/>
</dbReference>
<evidence type="ECO:0000256" key="6">
    <source>
        <dbReference type="ARBA" id="ARBA00022741"/>
    </source>
</evidence>
<evidence type="ECO:0000256" key="3">
    <source>
        <dbReference type="ARBA" id="ARBA00012517"/>
    </source>
</evidence>
<dbReference type="PROSITE" id="PS01047">
    <property type="entry name" value="HMA_1"/>
    <property type="match status" value="1"/>
</dbReference>
<keyword evidence="10 15" id="KW-1133">Transmembrane helix</keyword>
<dbReference type="Gene3D" id="2.70.150.10">
    <property type="entry name" value="Calcium-transporting ATPase, cytoplasmic transduction domain A"/>
    <property type="match status" value="1"/>
</dbReference>
<dbReference type="NCBIfam" id="TIGR01511">
    <property type="entry name" value="ATPase-IB1_Cu"/>
    <property type="match status" value="1"/>
</dbReference>
<dbReference type="FunFam" id="3.30.70.100:FF:000005">
    <property type="entry name" value="Copper-exporting P-type ATPase A"/>
    <property type="match status" value="1"/>
</dbReference>
<dbReference type="InterPro" id="IPR006121">
    <property type="entry name" value="HMA_dom"/>
</dbReference>
<keyword evidence="6 15" id="KW-0547">Nucleotide-binding</keyword>
<evidence type="ECO:0000259" key="16">
    <source>
        <dbReference type="PROSITE" id="PS50846"/>
    </source>
</evidence>
<dbReference type="PRINTS" id="PR00943">
    <property type="entry name" value="CUATPASE"/>
</dbReference>
<evidence type="ECO:0000256" key="5">
    <source>
        <dbReference type="ARBA" id="ARBA00022723"/>
    </source>
</evidence>
<evidence type="ECO:0000256" key="4">
    <source>
        <dbReference type="ARBA" id="ARBA00022692"/>
    </source>
</evidence>
<keyword evidence="7" id="KW-0187">Copper transport</keyword>
<comment type="similarity">
    <text evidence="2 15">Belongs to the cation transport ATPase (P-type) (TC 3.A.3) family. Type IB subfamily.</text>
</comment>
<protein>
    <recommendedName>
        <fullName evidence="3">P-type Cu(+) transporter</fullName>
        <ecNumber evidence="3">7.2.2.8</ecNumber>
    </recommendedName>
</protein>
<dbReference type="RefSeq" id="WP_002998865.1">
    <property type="nucleotide sequence ID" value="NZ_UHFA01000002.1"/>
</dbReference>
<organism evidence="17 18">
    <name type="scientific">Streptococcus downei MFe28</name>
    <dbReference type="NCBI Taxonomy" id="764290"/>
    <lineage>
        <taxon>Bacteria</taxon>
        <taxon>Bacillati</taxon>
        <taxon>Bacillota</taxon>
        <taxon>Bacilli</taxon>
        <taxon>Lactobacillales</taxon>
        <taxon>Streptococcaceae</taxon>
        <taxon>Streptococcus</taxon>
    </lineage>
</organism>
<dbReference type="SUPFAM" id="SSF81653">
    <property type="entry name" value="Calcium ATPase, transduction domain A"/>
    <property type="match status" value="1"/>
</dbReference>
<dbReference type="Gene3D" id="3.40.50.1000">
    <property type="entry name" value="HAD superfamily/HAD-like"/>
    <property type="match status" value="1"/>
</dbReference>
<dbReference type="InterPro" id="IPR008250">
    <property type="entry name" value="ATPase_P-typ_transduc_dom_A_sf"/>
</dbReference>
<feature type="transmembrane region" description="Helical" evidence="15">
    <location>
        <begin position="165"/>
        <end position="189"/>
    </location>
</feature>
<comment type="subcellular location">
    <subcellularLocation>
        <location evidence="1">Cell membrane</location>
        <topology evidence="1">Multi-pass membrane protein</topology>
    </subcellularLocation>
</comment>
<feature type="transmembrane region" description="Helical" evidence="15">
    <location>
        <begin position="126"/>
        <end position="145"/>
    </location>
</feature>
<dbReference type="EC" id="7.2.2.8" evidence="3"/>
<dbReference type="GO" id="GO:0016887">
    <property type="term" value="F:ATP hydrolysis activity"/>
    <property type="evidence" value="ECO:0007669"/>
    <property type="project" value="InterPro"/>
</dbReference>
<evidence type="ECO:0000313" key="18">
    <source>
        <dbReference type="Proteomes" id="UP000254082"/>
    </source>
</evidence>
<comment type="catalytic activity">
    <reaction evidence="14">
        <text>Cu(+)(in) + ATP + H2O = Cu(+)(out) + ADP + phosphate + H(+)</text>
        <dbReference type="Rhea" id="RHEA:25792"/>
        <dbReference type="ChEBI" id="CHEBI:15377"/>
        <dbReference type="ChEBI" id="CHEBI:15378"/>
        <dbReference type="ChEBI" id="CHEBI:30616"/>
        <dbReference type="ChEBI" id="CHEBI:43474"/>
        <dbReference type="ChEBI" id="CHEBI:49552"/>
        <dbReference type="ChEBI" id="CHEBI:456216"/>
        <dbReference type="EC" id="7.2.2.8"/>
    </reaction>
</comment>
<feature type="transmembrane region" description="Helical" evidence="15">
    <location>
        <begin position="347"/>
        <end position="368"/>
    </location>
</feature>
<keyword evidence="9" id="KW-1278">Translocase</keyword>
<dbReference type="SUPFAM" id="SSF81665">
    <property type="entry name" value="Calcium ATPase, transmembrane domain M"/>
    <property type="match status" value="1"/>
</dbReference>
<dbReference type="CDD" id="cd02094">
    <property type="entry name" value="P-type_ATPase_Cu-like"/>
    <property type="match status" value="1"/>
</dbReference>
<dbReference type="InterPro" id="IPR036412">
    <property type="entry name" value="HAD-like_sf"/>
</dbReference>
<dbReference type="PANTHER" id="PTHR43520">
    <property type="entry name" value="ATP7, ISOFORM B"/>
    <property type="match status" value="1"/>
</dbReference>
<dbReference type="SUPFAM" id="SSF55008">
    <property type="entry name" value="HMA, heavy metal-associated domain"/>
    <property type="match status" value="1"/>
</dbReference>
<dbReference type="SFLD" id="SFLDF00027">
    <property type="entry name" value="p-type_atpase"/>
    <property type="match status" value="1"/>
</dbReference>
<proteinExistence type="inferred from homology"/>
<evidence type="ECO:0000256" key="14">
    <source>
        <dbReference type="ARBA" id="ARBA00049289"/>
    </source>
</evidence>
<evidence type="ECO:0000256" key="15">
    <source>
        <dbReference type="RuleBase" id="RU362081"/>
    </source>
</evidence>
<dbReference type="Pfam" id="PF00403">
    <property type="entry name" value="HMA"/>
    <property type="match status" value="1"/>
</dbReference>
<gene>
    <name evidence="17" type="primary">copA</name>
    <name evidence="17" type="ORF">NCTC11391_00053</name>
</gene>
<keyword evidence="11" id="KW-0186">Copper</keyword>
<dbReference type="OrthoDB" id="9813266at2"/>
<keyword evidence="8 15" id="KW-0067">ATP-binding</keyword>
<evidence type="ECO:0000313" key="17">
    <source>
        <dbReference type="EMBL" id="SUN35081.1"/>
    </source>
</evidence>
<dbReference type="GO" id="GO:0043682">
    <property type="term" value="F:P-type divalent copper transporter activity"/>
    <property type="evidence" value="ECO:0007669"/>
    <property type="project" value="TreeGrafter"/>
</dbReference>
<feature type="transmembrane region" description="Helical" evidence="15">
    <location>
        <begin position="719"/>
        <end position="740"/>
    </location>
</feature>
<feature type="transmembrane region" description="Helical" evidence="15">
    <location>
        <begin position="691"/>
        <end position="713"/>
    </location>
</feature>
<keyword evidence="17" id="KW-0378">Hydrolase</keyword>
<dbReference type="InterPro" id="IPR018303">
    <property type="entry name" value="ATPase_P-typ_P_site"/>
</dbReference>
<dbReference type="GO" id="GO:0055070">
    <property type="term" value="P:copper ion homeostasis"/>
    <property type="evidence" value="ECO:0007669"/>
    <property type="project" value="TreeGrafter"/>
</dbReference>
<dbReference type="CDD" id="cd00371">
    <property type="entry name" value="HMA"/>
    <property type="match status" value="1"/>
</dbReference>
<accession>A0A380JAP3</accession>
<dbReference type="InterPro" id="IPR036163">
    <property type="entry name" value="HMA_dom_sf"/>
</dbReference>
<evidence type="ECO:0000256" key="2">
    <source>
        <dbReference type="ARBA" id="ARBA00006024"/>
    </source>
</evidence>
<keyword evidence="12" id="KW-0813">Transport</keyword>
<dbReference type="PROSITE" id="PS01229">
    <property type="entry name" value="COF_2"/>
    <property type="match status" value="1"/>
</dbReference>
<dbReference type="InterPro" id="IPR059000">
    <property type="entry name" value="ATPase_P-type_domA"/>
</dbReference>
<dbReference type="GO" id="GO:0005507">
    <property type="term" value="F:copper ion binding"/>
    <property type="evidence" value="ECO:0007669"/>
    <property type="project" value="TreeGrafter"/>
</dbReference>
<keyword evidence="15" id="KW-1003">Cell membrane</keyword>
<evidence type="ECO:0000256" key="9">
    <source>
        <dbReference type="ARBA" id="ARBA00022967"/>
    </source>
</evidence>
<dbReference type="InterPro" id="IPR023299">
    <property type="entry name" value="ATPase_P-typ_cyto_dom_N"/>
</dbReference>
<dbReference type="InterPro" id="IPR017969">
    <property type="entry name" value="Heavy-metal-associated_CS"/>
</dbReference>
<name>A0A380JAP3_STRDO</name>
<keyword evidence="13 15" id="KW-0472">Membrane</keyword>
<evidence type="ECO:0000256" key="10">
    <source>
        <dbReference type="ARBA" id="ARBA00022989"/>
    </source>
</evidence>
<keyword evidence="18" id="KW-1185">Reference proteome</keyword>
<feature type="transmembrane region" description="Helical" evidence="15">
    <location>
        <begin position="374"/>
        <end position="396"/>
    </location>
</feature>
<dbReference type="PANTHER" id="PTHR43520:SF8">
    <property type="entry name" value="P-TYPE CU(+) TRANSPORTER"/>
    <property type="match status" value="1"/>
</dbReference>
<dbReference type="EMBL" id="UHFA01000002">
    <property type="protein sequence ID" value="SUN35081.1"/>
    <property type="molecule type" value="Genomic_DNA"/>
</dbReference>
<sequence>MAQETYLIDGMTCASCVATVENAVKKLPGMTSCSVNLTTEKMAVSYDDSQVNQEKIEQAVADAGYGVKLFIEGQAASQEEREEKRLAGMKQRLIWSTIFTFPLLYISMGSMMGLPLPAFLEAASHPLTFTLVQLVLTLPVMAIGWHFYRTGFKTLFKGHPNMDSLVAVATTAAFLYSLASTYHVFLGHAHHVHQLYFESVAVILTLITLGKFFETLSKGRTSEAIKKLMHLSAKEALVVRDGQEILLPIEELVLGDQVLVKPGQKIPVDGQVLSGHSSVDESMLTGESIPVEKAIGDQVYGGSINSQGALTIETQKLGKDTLLSQIIKLVEDAQATKAPIAKIADQVSGVFVPVVMGIALVTGLAWFFLGGQSFSFTLTVAVSVLVIACPCALGLATPTAIMVGTGLAAKNGILFKSGDSLELAHQVDTIVFDKTGTLTRGKPELVSLTSYRVDWNREQLLRAVASLEAQSSHPISQALVDKAKEEGLSLSAVQDFENLAGFGLKGQVAGQELLVGNKALMEKEEVDLSSAQADFVQLTQEGQTPIFVASQGQLLGLLGVADQLKPDSQAAIQALQAKGIEVVMLTGDNEQTAQAIAQEAGINRVISQVLPDQKAQAISDLQAADKKVAMVGDGINDAPALATADLGIAMGAGTDIAIESADIVLMKPDLLDVLKALEVSRATIRTIKFNLFWAFIYNILAIPVAMGLLYLFGGPLLNPMLAGLAMSFSSVSVVLNSLGLNYHKV</sequence>
<dbReference type="Pfam" id="PF00702">
    <property type="entry name" value="Hydrolase"/>
    <property type="match status" value="1"/>
</dbReference>
<feature type="transmembrane region" description="Helical" evidence="15">
    <location>
        <begin position="93"/>
        <end position="114"/>
    </location>
</feature>
<evidence type="ECO:0000256" key="12">
    <source>
        <dbReference type="ARBA" id="ARBA00023065"/>
    </source>
</evidence>
<reference evidence="17 18" key="1">
    <citation type="submission" date="2018-06" db="EMBL/GenBank/DDBJ databases">
        <authorList>
            <consortium name="Pathogen Informatics"/>
            <person name="Doyle S."/>
        </authorList>
    </citation>
    <scope>NUCLEOTIDE SEQUENCE [LARGE SCALE GENOMIC DNA]</scope>
    <source>
        <strain evidence="18">NCTC 11391</strain>
    </source>
</reference>
<evidence type="ECO:0000256" key="1">
    <source>
        <dbReference type="ARBA" id="ARBA00004651"/>
    </source>
</evidence>
<dbReference type="SFLD" id="SFLDG00002">
    <property type="entry name" value="C1.7:_P-type_atpase_like"/>
    <property type="match status" value="1"/>
</dbReference>
<keyword evidence="5 15" id="KW-0479">Metal-binding</keyword>
<dbReference type="AlphaFoldDB" id="A0A380JAP3"/>
<evidence type="ECO:0000256" key="11">
    <source>
        <dbReference type="ARBA" id="ARBA00023008"/>
    </source>
</evidence>
<dbReference type="Pfam" id="PF00122">
    <property type="entry name" value="E1-E2_ATPase"/>
    <property type="match status" value="1"/>
</dbReference>
<dbReference type="PROSITE" id="PS00154">
    <property type="entry name" value="ATPASE_E1_E2"/>
    <property type="match status" value="1"/>
</dbReference>
<feature type="transmembrane region" description="Helical" evidence="15">
    <location>
        <begin position="195"/>
        <end position="213"/>
    </location>
</feature>